<evidence type="ECO:0000256" key="7">
    <source>
        <dbReference type="SAM" id="SignalP"/>
    </source>
</evidence>
<evidence type="ECO:0000256" key="2">
    <source>
        <dbReference type="ARBA" id="ARBA00022452"/>
    </source>
</evidence>
<evidence type="ECO:0000256" key="4">
    <source>
        <dbReference type="ARBA" id="ARBA00022729"/>
    </source>
</evidence>
<feature type="signal peptide" evidence="7">
    <location>
        <begin position="1"/>
        <end position="20"/>
    </location>
</feature>
<dbReference type="Gene3D" id="2.40.160.50">
    <property type="entry name" value="membrane protein fhac: a member of the omp85/tpsb transporter family"/>
    <property type="match status" value="1"/>
</dbReference>
<evidence type="ECO:0000313" key="9">
    <source>
        <dbReference type="EMBL" id="AAZ45219.1"/>
    </source>
</evidence>
<comment type="subcellular location">
    <subcellularLocation>
        <location evidence="1">Membrane</location>
    </subcellularLocation>
</comment>
<evidence type="ECO:0000256" key="6">
    <source>
        <dbReference type="ARBA" id="ARBA00023237"/>
    </source>
</evidence>
<dbReference type="EMBL" id="CP000089">
    <property type="protein sequence ID" value="AAZ45219.1"/>
    <property type="molecule type" value="Genomic_DNA"/>
</dbReference>
<dbReference type="eggNOG" id="COG0729">
    <property type="taxonomic scope" value="Bacteria"/>
</dbReference>
<protein>
    <submittedName>
        <fullName evidence="9">Surface antigen (D15)</fullName>
    </submittedName>
</protein>
<dbReference type="OrthoDB" id="9769707at2"/>
<name>Q47IW2_DECAR</name>
<keyword evidence="3" id="KW-0812">Transmembrane</keyword>
<gene>
    <name evidence="9" type="ordered locus">Daro_0462</name>
</gene>
<dbReference type="Pfam" id="PF01103">
    <property type="entry name" value="Omp85"/>
    <property type="match status" value="1"/>
</dbReference>
<dbReference type="GO" id="GO:0019867">
    <property type="term" value="C:outer membrane"/>
    <property type="evidence" value="ECO:0007669"/>
    <property type="project" value="InterPro"/>
</dbReference>
<organism evidence="9">
    <name type="scientific">Dechloromonas aromatica (strain RCB)</name>
    <dbReference type="NCBI Taxonomy" id="159087"/>
    <lineage>
        <taxon>Bacteria</taxon>
        <taxon>Pseudomonadati</taxon>
        <taxon>Pseudomonadota</taxon>
        <taxon>Betaproteobacteria</taxon>
        <taxon>Rhodocyclales</taxon>
        <taxon>Azonexaceae</taxon>
        <taxon>Dechloromonas</taxon>
    </lineage>
</organism>
<reference evidence="9" key="1">
    <citation type="submission" date="2005-08" db="EMBL/GenBank/DDBJ databases">
        <title>Complete sequence of Dechloromonas aromatica RCB.</title>
        <authorList>
            <person name="Salinero K.K."/>
            <person name="Copeland A."/>
            <person name="Lucas S."/>
            <person name="Lapidus A."/>
            <person name="Barry K."/>
            <person name="Detter J.C."/>
            <person name="Glavina T."/>
            <person name="Hammon N."/>
            <person name="Israni S."/>
            <person name="Pitluck S."/>
            <person name="Di Bartolo G."/>
            <person name="Trong S."/>
            <person name="Schmutz J."/>
            <person name="Larimer F."/>
            <person name="Land M."/>
            <person name="Ivanova N."/>
            <person name="Richardson P."/>
        </authorList>
    </citation>
    <scope>NUCLEOTIDE SEQUENCE</scope>
    <source>
        <strain evidence="9">RCB</strain>
    </source>
</reference>
<dbReference type="PANTHER" id="PTHR12815">
    <property type="entry name" value="SORTING AND ASSEMBLY MACHINERY SAMM50 PROTEIN FAMILY MEMBER"/>
    <property type="match status" value="1"/>
</dbReference>
<dbReference type="InterPro" id="IPR039910">
    <property type="entry name" value="D15-like"/>
</dbReference>
<dbReference type="HOGENOM" id="CLU_018618_2_0_4"/>
<evidence type="ECO:0000256" key="3">
    <source>
        <dbReference type="ARBA" id="ARBA00022692"/>
    </source>
</evidence>
<dbReference type="AlphaFoldDB" id="Q47IW2"/>
<dbReference type="Gene3D" id="3.10.20.310">
    <property type="entry name" value="membrane protein fhac"/>
    <property type="match status" value="2"/>
</dbReference>
<evidence type="ECO:0000256" key="5">
    <source>
        <dbReference type="ARBA" id="ARBA00023136"/>
    </source>
</evidence>
<dbReference type="KEGG" id="dar:Daro_0462"/>
<keyword evidence="2" id="KW-1134">Transmembrane beta strand</keyword>
<keyword evidence="6" id="KW-0998">Cell outer membrane</keyword>
<sequence>MIARRLPLLLLLCLAQPVVAGELDLQAPDNITKLLAPYLPDEAGSPGKLQGLLSEILATEGYFSPVFEFAEKGDGLKLTLDPGLRTTINSLDLLIDGPVEAGTRKALIDDWALPVGQPFRQEGWNTAKQQILSRLLAVEHADARLLDSEASIDTEAHRADLRAHYDAGPRYRFGPLHVEGLQNYSPELIERYNRSVQPGQPYREDKLNALQTTLQSTPYFASVQTMLDRDAVEVHDDGTATAPILVRVRERSPHRVSFGAGASSNTGARVEFNYHTPNLFAQAWELDSGLRLEQKRQTAYADVFLPPDERNRRHSVGVMAEATDIQNLKTERYAFGAQTIQQRGSVEQRLSLNWQNEKRDPDGASPVTSRALVPNGTWTWRHVDSLIEPRNGTVLQGQIGGGSKAALSDQNFIRFHARFQHYIPLGRVDTLTLRGEIGYTLADSRQRIPQDYLFRTGGASSVRGYAYQSLGIKEGNATVGGRYLGIASAEVTHWLDEAWGIAAFVDAGDAVDSLQDIRLAVGYGLGARWRSPAGPIGVDLAYGERTRQVQLHFSLAIPF</sequence>
<dbReference type="PANTHER" id="PTHR12815:SF47">
    <property type="entry name" value="TRANSLOCATION AND ASSEMBLY MODULE SUBUNIT TAMA"/>
    <property type="match status" value="1"/>
</dbReference>
<keyword evidence="5" id="KW-0472">Membrane</keyword>
<dbReference type="STRING" id="159087.Daro_0462"/>
<dbReference type="InterPro" id="IPR000184">
    <property type="entry name" value="Bac_surfAg_D15"/>
</dbReference>
<feature type="domain" description="Bacterial surface antigen (D15)" evidence="8">
    <location>
        <begin position="255"/>
        <end position="555"/>
    </location>
</feature>
<proteinExistence type="predicted"/>
<evidence type="ECO:0000259" key="8">
    <source>
        <dbReference type="Pfam" id="PF01103"/>
    </source>
</evidence>
<evidence type="ECO:0000256" key="1">
    <source>
        <dbReference type="ARBA" id="ARBA00004370"/>
    </source>
</evidence>
<accession>Q47IW2</accession>
<feature type="chain" id="PRO_5004233629" evidence="7">
    <location>
        <begin position="21"/>
        <end position="559"/>
    </location>
</feature>
<keyword evidence="4 7" id="KW-0732">Signal</keyword>